<dbReference type="KEGG" id="tsph:KIH39_13550"/>
<evidence type="ECO:0000313" key="2">
    <source>
        <dbReference type="EMBL" id="QVL29895.1"/>
    </source>
</evidence>
<reference evidence="2" key="1">
    <citation type="submission" date="2021-05" db="EMBL/GenBank/DDBJ databases">
        <title>Complete genome sequence of the cellulolytic planctomycete Telmatocola sphagniphila SP2T and characterization of the first cellulase from planctomycetes.</title>
        <authorList>
            <person name="Rakitin A.L."/>
            <person name="Beletsky A.V."/>
            <person name="Naumoff D.G."/>
            <person name="Kulichevskaya I.S."/>
            <person name="Mardanov A.V."/>
            <person name="Ravin N.V."/>
            <person name="Dedysh S.N."/>
        </authorList>
    </citation>
    <scope>NUCLEOTIDE SEQUENCE</scope>
    <source>
        <strain evidence="2">SP2T</strain>
    </source>
</reference>
<evidence type="ECO:0000313" key="3">
    <source>
        <dbReference type="Proteomes" id="UP000676194"/>
    </source>
</evidence>
<proteinExistence type="predicted"/>
<keyword evidence="1" id="KW-0472">Membrane</keyword>
<accession>A0A8E6B106</accession>
<evidence type="ECO:0008006" key="4">
    <source>
        <dbReference type="Google" id="ProtNLM"/>
    </source>
</evidence>
<dbReference type="EMBL" id="CP074694">
    <property type="protein sequence ID" value="QVL29895.1"/>
    <property type="molecule type" value="Genomic_DNA"/>
</dbReference>
<dbReference type="Proteomes" id="UP000676194">
    <property type="component" value="Chromosome"/>
</dbReference>
<sequence>MYIMIENPNAFPRWKSTTKILFWLLFTAWTAALLAPVPPKIVQELGDEWSFNIAKTLHVSIFAIEMILGLSFPRSTAGRWKIVGLLSLQGILTEVLQALLEPYCHRHGCFSDVVKDHIGLTLGLGLFFGFQYWFQSPRNTSSEKISDSGPV</sequence>
<dbReference type="AlphaFoldDB" id="A0A8E6B106"/>
<keyword evidence="1" id="KW-0812">Transmembrane</keyword>
<protein>
    <recommendedName>
        <fullName evidence="4">VanZ-like domain-containing protein</fullName>
    </recommendedName>
</protein>
<name>A0A8E6B106_9BACT</name>
<feature type="transmembrane region" description="Helical" evidence="1">
    <location>
        <begin position="118"/>
        <end position="134"/>
    </location>
</feature>
<keyword evidence="1" id="KW-1133">Transmembrane helix</keyword>
<evidence type="ECO:0000256" key="1">
    <source>
        <dbReference type="SAM" id="Phobius"/>
    </source>
</evidence>
<dbReference type="RefSeq" id="WP_213493777.1">
    <property type="nucleotide sequence ID" value="NZ_CP074694.1"/>
</dbReference>
<feature type="transmembrane region" description="Helical" evidence="1">
    <location>
        <begin position="20"/>
        <end position="37"/>
    </location>
</feature>
<keyword evidence="3" id="KW-1185">Reference proteome</keyword>
<organism evidence="2 3">
    <name type="scientific">Telmatocola sphagniphila</name>
    <dbReference type="NCBI Taxonomy" id="1123043"/>
    <lineage>
        <taxon>Bacteria</taxon>
        <taxon>Pseudomonadati</taxon>
        <taxon>Planctomycetota</taxon>
        <taxon>Planctomycetia</taxon>
        <taxon>Gemmatales</taxon>
        <taxon>Gemmataceae</taxon>
    </lineage>
</organism>
<gene>
    <name evidence="2" type="ORF">KIH39_13550</name>
</gene>